<dbReference type="Pfam" id="PF00583">
    <property type="entry name" value="Acetyltransf_1"/>
    <property type="match status" value="1"/>
</dbReference>
<name>A0A5M8FRA4_9GAMM</name>
<dbReference type="Proteomes" id="UP000322981">
    <property type="component" value="Unassembled WGS sequence"/>
</dbReference>
<dbReference type="InterPro" id="IPR016181">
    <property type="entry name" value="Acyl_CoA_acyltransferase"/>
</dbReference>
<protein>
    <recommendedName>
        <fullName evidence="3">N-acetyltransferase domain-containing protein</fullName>
    </recommendedName>
</protein>
<dbReference type="AlphaFoldDB" id="A0A5M8FRA4"/>
<dbReference type="InterPro" id="IPR050267">
    <property type="entry name" value="Anti-sigma-factor_SerPK"/>
</dbReference>
<evidence type="ECO:0000259" key="3">
    <source>
        <dbReference type="PROSITE" id="PS51186"/>
    </source>
</evidence>
<dbReference type="PANTHER" id="PTHR35526">
    <property type="entry name" value="ANTI-SIGMA-F FACTOR RSBW-RELATED"/>
    <property type="match status" value="1"/>
</dbReference>
<dbReference type="Gene3D" id="3.30.565.10">
    <property type="entry name" value="Histidine kinase-like ATPase, C-terminal domain"/>
    <property type="match status" value="1"/>
</dbReference>
<evidence type="ECO:0000256" key="1">
    <source>
        <dbReference type="ARBA" id="ARBA00022527"/>
    </source>
</evidence>
<dbReference type="GO" id="GO:0016747">
    <property type="term" value="F:acyltransferase activity, transferring groups other than amino-acyl groups"/>
    <property type="evidence" value="ECO:0007669"/>
    <property type="project" value="InterPro"/>
</dbReference>
<sequence>MNRQDTAAISLPNDLGYLPAALAFVRAIAEYTGFGPGDRRRIELAVEEAAANVIQHAFPPGETHSFDIVCRQVAGGLEICVHDKGVPWDPTLDPDYQPDVSLDQQTGRGLGEFLIKQLMDRYSYQNLGHDGKQVSLIKYLATPHIGDTRPPPDESHTRAGPPPHTGPSPPTVEYDIRRMRPKEAIAVSRAVFDSYGYSYAGDFVYYPERIAAMNASGQLLSAVAVVKETGEVAGHNALLFSDDLPAELAIAVTRHEFRGLGIARELGAFLEREAERMGLRGIYTKQVTVHPFTQKFVAKLGFRDCGLLLAHSPRTLSFKGIADQAAQRNSDVLGIRLFGQPQQRRLYLPEQHRDVIVDLYARLQIPLELLGAGQPPAADQRTLLKASINSARSLCEIHLDQYGSDLVGLLKQELRRVRREEINLVEMYLRMTDPATPWVSAEAEKLGFFFTGVLPETRGGDALVMQYFNGIQIDYGDLVIERPETAALLRYVSERDPNN</sequence>
<comment type="caution">
    <text evidence="4">The sequence shown here is derived from an EMBL/GenBank/DDBJ whole genome shotgun (WGS) entry which is preliminary data.</text>
</comment>
<keyword evidence="1" id="KW-0808">Transferase</keyword>
<keyword evidence="1" id="KW-0418">Kinase</keyword>
<evidence type="ECO:0000256" key="2">
    <source>
        <dbReference type="SAM" id="MobiDB-lite"/>
    </source>
</evidence>
<evidence type="ECO:0000313" key="4">
    <source>
        <dbReference type="EMBL" id="KAA6186910.1"/>
    </source>
</evidence>
<dbReference type="Gene3D" id="3.40.630.30">
    <property type="match status" value="1"/>
</dbReference>
<dbReference type="SUPFAM" id="SSF55874">
    <property type="entry name" value="ATPase domain of HSP90 chaperone/DNA topoisomerase II/histidine kinase"/>
    <property type="match status" value="1"/>
</dbReference>
<dbReference type="InterPro" id="IPR003594">
    <property type="entry name" value="HATPase_dom"/>
</dbReference>
<dbReference type="EMBL" id="VWXX01000003">
    <property type="protein sequence ID" value="KAA6186910.1"/>
    <property type="molecule type" value="Genomic_DNA"/>
</dbReference>
<gene>
    <name evidence="4" type="ORF">F2Q65_03200</name>
</gene>
<dbReference type="CDD" id="cd04301">
    <property type="entry name" value="NAT_SF"/>
    <property type="match status" value="1"/>
</dbReference>
<keyword evidence="1" id="KW-0723">Serine/threonine-protein kinase</keyword>
<dbReference type="PROSITE" id="PS51186">
    <property type="entry name" value="GNAT"/>
    <property type="match status" value="1"/>
</dbReference>
<dbReference type="RefSeq" id="WP_150090354.1">
    <property type="nucleotide sequence ID" value="NZ_JBFUOH010000120.1"/>
</dbReference>
<accession>A0A5M8FRA4</accession>
<feature type="compositionally biased region" description="Basic and acidic residues" evidence="2">
    <location>
        <begin position="146"/>
        <end position="157"/>
    </location>
</feature>
<feature type="region of interest" description="Disordered" evidence="2">
    <location>
        <begin position="143"/>
        <end position="173"/>
    </location>
</feature>
<feature type="domain" description="N-acetyltransferase" evidence="3">
    <location>
        <begin position="174"/>
        <end position="323"/>
    </location>
</feature>
<dbReference type="PANTHER" id="PTHR35526:SF3">
    <property type="entry name" value="ANTI-SIGMA-F FACTOR RSBW"/>
    <property type="match status" value="1"/>
</dbReference>
<dbReference type="InterPro" id="IPR000182">
    <property type="entry name" value="GNAT_dom"/>
</dbReference>
<proteinExistence type="predicted"/>
<dbReference type="SUPFAM" id="SSF55729">
    <property type="entry name" value="Acyl-CoA N-acyltransferases (Nat)"/>
    <property type="match status" value="1"/>
</dbReference>
<evidence type="ECO:0000313" key="5">
    <source>
        <dbReference type="Proteomes" id="UP000322981"/>
    </source>
</evidence>
<dbReference type="GO" id="GO:0004674">
    <property type="term" value="F:protein serine/threonine kinase activity"/>
    <property type="evidence" value="ECO:0007669"/>
    <property type="project" value="UniProtKB-KW"/>
</dbReference>
<dbReference type="Pfam" id="PF13581">
    <property type="entry name" value="HATPase_c_2"/>
    <property type="match status" value="1"/>
</dbReference>
<feature type="compositionally biased region" description="Pro residues" evidence="2">
    <location>
        <begin position="160"/>
        <end position="170"/>
    </location>
</feature>
<organism evidence="4 5">
    <name type="scientific">Thiohalocapsa marina</name>
    <dbReference type="NCBI Taxonomy" id="424902"/>
    <lineage>
        <taxon>Bacteria</taxon>
        <taxon>Pseudomonadati</taxon>
        <taxon>Pseudomonadota</taxon>
        <taxon>Gammaproteobacteria</taxon>
        <taxon>Chromatiales</taxon>
        <taxon>Chromatiaceae</taxon>
        <taxon>Thiohalocapsa</taxon>
    </lineage>
</organism>
<keyword evidence="5" id="KW-1185">Reference proteome</keyword>
<dbReference type="OrthoDB" id="9792240at2"/>
<dbReference type="CDD" id="cd16936">
    <property type="entry name" value="HATPase_RsbW-like"/>
    <property type="match status" value="1"/>
</dbReference>
<reference evidence="4 5" key="1">
    <citation type="submission" date="2019-09" db="EMBL/GenBank/DDBJ databases">
        <title>Whole-genome sequence of the purple sulfur bacterium Thiohalocapsa marina DSM 19078.</title>
        <authorList>
            <person name="Kyndt J.A."/>
            <person name="Meyer T.E."/>
        </authorList>
    </citation>
    <scope>NUCLEOTIDE SEQUENCE [LARGE SCALE GENOMIC DNA]</scope>
    <source>
        <strain evidence="4 5">DSM 19078</strain>
    </source>
</reference>
<dbReference type="InterPro" id="IPR036890">
    <property type="entry name" value="HATPase_C_sf"/>
</dbReference>